<comment type="caution">
    <text evidence="2">The sequence shown here is derived from an EMBL/GenBank/DDBJ whole genome shotgun (WGS) entry which is preliminary data.</text>
</comment>
<evidence type="ECO:0000313" key="3">
    <source>
        <dbReference type="Proteomes" id="UP000245412"/>
    </source>
</evidence>
<evidence type="ECO:0000313" key="2">
    <source>
        <dbReference type="EMBL" id="PWJ76070.1"/>
    </source>
</evidence>
<keyword evidence="1" id="KW-0732">Signal</keyword>
<organism evidence="2 3">
    <name type="scientific">Murimonas intestini</name>
    <dbReference type="NCBI Taxonomy" id="1337051"/>
    <lineage>
        <taxon>Bacteria</taxon>
        <taxon>Bacillati</taxon>
        <taxon>Bacillota</taxon>
        <taxon>Clostridia</taxon>
        <taxon>Lachnospirales</taxon>
        <taxon>Lachnospiraceae</taxon>
        <taxon>Murimonas</taxon>
    </lineage>
</organism>
<dbReference type="AlphaFoldDB" id="A0AB73T4W1"/>
<keyword evidence="3" id="KW-1185">Reference proteome</keyword>
<protein>
    <submittedName>
        <fullName evidence="2">Uncharacterized protein</fullName>
    </submittedName>
</protein>
<feature type="chain" id="PRO_5044496152" evidence="1">
    <location>
        <begin position="25"/>
        <end position="568"/>
    </location>
</feature>
<dbReference type="RefSeq" id="WP_109626140.1">
    <property type="nucleotide sequence ID" value="NZ_JANKBI010000003.1"/>
</dbReference>
<dbReference type="Proteomes" id="UP000245412">
    <property type="component" value="Unassembled WGS sequence"/>
</dbReference>
<gene>
    <name evidence="2" type="ORF">C7383_105104</name>
</gene>
<proteinExistence type="predicted"/>
<dbReference type="EMBL" id="QGGY01000005">
    <property type="protein sequence ID" value="PWJ76070.1"/>
    <property type="molecule type" value="Genomic_DNA"/>
</dbReference>
<sequence length="568" mass="64572">MKKRLIILLSAVFCLGMTAVPATAAEVQNGQDEDILRKLGEVNSAENLIENYGSFSIEDITYGEDGEEKLFIYVDEDRLAREWPAGEIDIMDFGKEKNICSYDPETDTLYELLYGDNTLFEQMVSDNRPEGTFVFFEGENVVADENTDEGRKIVTETSWEDSPEDQKELGLKEEETAKFEYLVDPDTFVLKELTLSFVSPDGAERVAVKEIFTAGADRYELPEKYQEMLQSKDTRKMTLVMDAGTEQEETFSKDIPKGVAAAVLIPAEYVLYDDEACTQLHEKNDNFDEDQTLYAAKQDEEPLNRIYEANATEELLKNHTNIQINGTEYYGDEERIYFCYYDADMSVIEDGDSNVQICENGDVYGFLADQAAPFRGLCMDGTYEKYFEEPLRNLICLKPEGERVISSGEENGMLTVETAMNREDAVREYPDDNNITEMEETDLYVQKYVADAETYEIQECFEYIEKADGTRKLIRESKLSYDGEKYEVSEELKAQLDSGDTRTVTLIADPGTDNEKEYSVSVCKGGIVQIILGEGYSTFYSDEACTQVYEGTADRENDKTLYTKKSQD</sequence>
<reference evidence="2 3" key="1">
    <citation type="submission" date="2018-05" db="EMBL/GenBank/DDBJ databases">
        <authorList>
            <person name="Goeker M."/>
            <person name="Huntemann M."/>
            <person name="Clum A."/>
            <person name="Pillay M."/>
            <person name="Palaniappan K."/>
            <person name="Varghese N."/>
            <person name="Mikhailova N."/>
            <person name="Stamatis D."/>
            <person name="Reddy T."/>
            <person name="Daum C."/>
            <person name="Shapiro N."/>
            <person name="Ivanova N."/>
            <person name="Kyrpides N."/>
            <person name="Woyke T."/>
        </authorList>
    </citation>
    <scope>NUCLEOTIDE SEQUENCE [LARGE SCALE GENOMIC DNA]</scope>
    <source>
        <strain evidence="2 3">DSM 26524</strain>
    </source>
</reference>
<feature type="signal peptide" evidence="1">
    <location>
        <begin position="1"/>
        <end position="24"/>
    </location>
</feature>
<evidence type="ECO:0000256" key="1">
    <source>
        <dbReference type="SAM" id="SignalP"/>
    </source>
</evidence>
<name>A0AB73T4W1_9FIRM</name>
<accession>A0AB73T4W1</accession>